<dbReference type="InterPro" id="IPR011604">
    <property type="entry name" value="PDDEXK-like_dom_sf"/>
</dbReference>
<protein>
    <submittedName>
        <fullName evidence="1">Uncharacterized protein</fullName>
    </submittedName>
</protein>
<accession>A0A6C0EUR8</accession>
<evidence type="ECO:0000313" key="1">
    <source>
        <dbReference type="EMBL" id="QHT32934.1"/>
    </source>
</evidence>
<dbReference type="AlphaFoldDB" id="A0A6C0EUR8"/>
<sequence length="269" mass="31834">METTPTAPDVDHLARLNAHPRDKRITFDPIPHTYTIDGDPTVKYTSVTTWNHSHFEEFDADAIIASMMRSKKWTESKYYGQTPDQIKAGWDKNRDEAAAAGTAMHYDIECFYNECPRENDSVEYQYFKQFVEDYPNLEPYRTEWTVFHEELRISGSIDMVFRNKEDGTLSIYDWKRCREIKKTDRKCSKNPVIEHIPDTNFWHYCLQLNTYKAILESKYGATIRDMYLVCLHPENTNKSYQRIKVLELSDDIHRLFAQRAMELVKEKTD</sequence>
<dbReference type="Gene3D" id="3.90.320.10">
    <property type="match status" value="1"/>
</dbReference>
<organism evidence="1">
    <name type="scientific">viral metagenome</name>
    <dbReference type="NCBI Taxonomy" id="1070528"/>
    <lineage>
        <taxon>unclassified sequences</taxon>
        <taxon>metagenomes</taxon>
        <taxon>organismal metagenomes</taxon>
    </lineage>
</organism>
<reference evidence="1" key="1">
    <citation type="journal article" date="2020" name="Nature">
        <title>Giant virus diversity and host interactions through global metagenomics.</title>
        <authorList>
            <person name="Schulz F."/>
            <person name="Roux S."/>
            <person name="Paez-Espino D."/>
            <person name="Jungbluth S."/>
            <person name="Walsh D.A."/>
            <person name="Denef V.J."/>
            <person name="McMahon K.D."/>
            <person name="Konstantinidis K.T."/>
            <person name="Eloe-Fadrosh E.A."/>
            <person name="Kyrpides N.C."/>
            <person name="Woyke T."/>
        </authorList>
    </citation>
    <scope>NUCLEOTIDE SEQUENCE</scope>
    <source>
        <strain evidence="1">GVMAG-M-3300009161-34</strain>
    </source>
</reference>
<proteinExistence type="predicted"/>
<dbReference type="EMBL" id="MN738956">
    <property type="protein sequence ID" value="QHT32934.1"/>
    <property type="molecule type" value="Genomic_DNA"/>
</dbReference>
<name>A0A6C0EUR8_9ZZZZ</name>